<protein>
    <submittedName>
        <fullName evidence="2">Uncharacterized protein</fullName>
    </submittedName>
</protein>
<feature type="compositionally biased region" description="Polar residues" evidence="1">
    <location>
        <begin position="1"/>
        <end position="10"/>
    </location>
</feature>
<evidence type="ECO:0000313" key="3">
    <source>
        <dbReference type="EMBL" id="CAE8681579.1"/>
    </source>
</evidence>
<dbReference type="Proteomes" id="UP000626109">
    <property type="component" value="Unassembled WGS sequence"/>
</dbReference>
<dbReference type="EMBL" id="CAJNNW010025971">
    <property type="protein sequence ID" value="CAE8681579.1"/>
    <property type="molecule type" value="Genomic_DNA"/>
</dbReference>
<dbReference type="EMBL" id="CAJNNV010000081">
    <property type="protein sequence ID" value="CAE8581375.1"/>
    <property type="molecule type" value="Genomic_DNA"/>
</dbReference>
<organism evidence="2 4">
    <name type="scientific">Polarella glacialis</name>
    <name type="common">Dinoflagellate</name>
    <dbReference type="NCBI Taxonomy" id="89957"/>
    <lineage>
        <taxon>Eukaryota</taxon>
        <taxon>Sar</taxon>
        <taxon>Alveolata</taxon>
        <taxon>Dinophyceae</taxon>
        <taxon>Suessiales</taxon>
        <taxon>Suessiaceae</taxon>
        <taxon>Polarella</taxon>
    </lineage>
</organism>
<gene>
    <name evidence="2" type="ORF">PGLA1383_LOCUS399</name>
    <name evidence="3" type="ORF">PGLA2088_LOCUS22496</name>
</gene>
<evidence type="ECO:0000256" key="1">
    <source>
        <dbReference type="SAM" id="MobiDB-lite"/>
    </source>
</evidence>
<dbReference type="AlphaFoldDB" id="A0A813D0F0"/>
<evidence type="ECO:0000313" key="4">
    <source>
        <dbReference type="Proteomes" id="UP000654075"/>
    </source>
</evidence>
<accession>A0A813D0F0</accession>
<keyword evidence="4" id="KW-1185">Reference proteome</keyword>
<sequence>MPQPSMSFASQQGAGYGGYGQATMHPPASTSHRQGKAYSAESLYSPAGTQFVDSRLLQSEEVGILQPRYGPLTEIAAPDRPLVSHSAAERQPDHLLQDTHLPAAHQMYQYGERRVTFGPVPVQQANNGVIIIREIQGPPPRIGMPIVHNDDGIQNPSWRKIGAMLQTADSTNSNPLAAELHEHADYSGAVDLKGSHLMAQHEARPSQRWLPDFSALNRLRSGDDGIHNTAQKVKYVLQSEILDEHRIKEFFSRPEAVSYEGSRNVGDD</sequence>
<comment type="caution">
    <text evidence="2">The sequence shown here is derived from an EMBL/GenBank/DDBJ whole genome shotgun (WGS) entry which is preliminary data.</text>
</comment>
<evidence type="ECO:0000313" key="2">
    <source>
        <dbReference type="EMBL" id="CAE8581375.1"/>
    </source>
</evidence>
<reference evidence="2" key="1">
    <citation type="submission" date="2021-02" db="EMBL/GenBank/DDBJ databases">
        <authorList>
            <person name="Dougan E. K."/>
            <person name="Rhodes N."/>
            <person name="Thang M."/>
            <person name="Chan C."/>
        </authorList>
    </citation>
    <scope>NUCLEOTIDE SEQUENCE</scope>
</reference>
<dbReference type="Proteomes" id="UP000654075">
    <property type="component" value="Unassembled WGS sequence"/>
</dbReference>
<feature type="region of interest" description="Disordered" evidence="1">
    <location>
        <begin position="1"/>
        <end position="39"/>
    </location>
</feature>
<name>A0A813D0F0_POLGL</name>
<proteinExistence type="predicted"/>